<evidence type="ECO:0000313" key="3">
    <source>
        <dbReference type="Proteomes" id="UP000548423"/>
    </source>
</evidence>
<evidence type="ECO:0000313" key="2">
    <source>
        <dbReference type="EMBL" id="NYE05811.1"/>
    </source>
</evidence>
<dbReference type="EMBL" id="JACCBX010000005">
    <property type="protein sequence ID" value="NYE05811.1"/>
    <property type="molecule type" value="Genomic_DNA"/>
</dbReference>
<evidence type="ECO:0000259" key="1">
    <source>
        <dbReference type="Pfam" id="PF01935"/>
    </source>
</evidence>
<dbReference type="SUPFAM" id="SSF52540">
    <property type="entry name" value="P-loop containing nucleoside triphosphate hydrolases"/>
    <property type="match status" value="1"/>
</dbReference>
<dbReference type="Pfam" id="PF01935">
    <property type="entry name" value="DUF87"/>
    <property type="match status" value="1"/>
</dbReference>
<proteinExistence type="predicted"/>
<dbReference type="AlphaFoldDB" id="A0A852TC81"/>
<reference evidence="3" key="2">
    <citation type="submission" date="2020-08" db="EMBL/GenBank/DDBJ databases">
        <title>The Agave Microbiome: Exploring the role of microbial communities in plant adaptations to desert environments.</title>
        <authorList>
            <person name="Partida-Martinez L.P."/>
        </authorList>
    </citation>
    <scope>NUCLEOTIDE SEQUENCE [LARGE SCALE GENOMIC DNA]</scope>
    <source>
        <strain evidence="3">AT2.8</strain>
    </source>
</reference>
<dbReference type="InterPro" id="IPR027417">
    <property type="entry name" value="P-loop_NTPase"/>
</dbReference>
<comment type="caution">
    <text evidence="2">The sequence shown here is derived from an EMBL/GenBank/DDBJ whole genome shotgun (WGS) entry which is preliminary data.</text>
</comment>
<dbReference type="InterPro" id="IPR002789">
    <property type="entry name" value="HerA_central"/>
</dbReference>
<reference evidence="3" key="1">
    <citation type="submission" date="2020-07" db="EMBL/GenBank/DDBJ databases">
        <authorList>
            <person name="Partida-Martinez L."/>
            <person name="Huntemann M."/>
            <person name="Clum A."/>
            <person name="Wang J."/>
            <person name="Palaniappan K."/>
            <person name="Ritter S."/>
            <person name="Chen I.-M."/>
            <person name="Stamatis D."/>
            <person name="Reddy T."/>
            <person name="O'Malley R."/>
            <person name="Daum C."/>
            <person name="Shapiro N."/>
            <person name="Ivanova N."/>
            <person name="Kyrpides N."/>
            <person name="Woyke T."/>
        </authorList>
    </citation>
    <scope>NUCLEOTIDE SEQUENCE [LARGE SCALE GENOMIC DNA]</scope>
    <source>
        <strain evidence="3">AT2.8</strain>
    </source>
</reference>
<accession>A0A852TC81</accession>
<dbReference type="Proteomes" id="UP000548423">
    <property type="component" value="Unassembled WGS sequence"/>
</dbReference>
<sequence length="945" mass="107317">MLKKLGKFFTQVLKEESQVTEAPLAQPERASVAEWEQPSALQLTESGILMGNQQIWVDSEPEFRQVGLWAAEIKRIPDSMQIHENEEQALRLTLDYFSRTLDQLSTFPSNSLELVWDCIPDPNSPTKAKISLYLIGRVLTDSRTDVVPVTNRFWQLISSAFPNKYYALERISTSQISEIQHHRNVSYTAVVNKSQMLADSQYVPNGDFFYWTNPFPRKLPSSLEFIAESLINYGERCSLSFTLATTEWTHEEGRAIEQVANFLHGAANGQQHHYFGHVPPDTNAKLAFPSYQYYLNELRKPCFLYKIQVFGEQPYTDSLISGLRSLLVSTSQDEIPSEIDIFEGEYFRDGVDKFLTGAWDPGYVQHWRESNGATFWEREDAPHMLRRLPYLVTRDEAVSFFRLPIAINGEFPGITIRESKGSRVAQVPPEATQGDIPLGNVVSRDQLTDVPIKITLSDLKKHMLVLGVPGSGKTTFTLDVVQQLWNNHGLPTLVIEPSKKEYRSLLSVIPDLQIFTVGNEGVSPFRLNPLDVPNGVTLEVHLSSLKTAFMASFPMGGPLPALFDQALNDTYRQYGWRTSNQGGQGLPIPSFRDFVEVFRNMDLGYSANTSSDILTAGLVRLESMLTGTRGRLFDTVNSVPLEDILSKPTIIELDAIMDPDERALIMSLLLIRLNAYLKVTRLAGSPLKHVMLLEEAHTLLAETKEVSDDKAKARSTAVELFTNMLAEVRNLGEGLIVVDQSPTAISSKVVRYTGIKVAFRLVDQEDRRVAGESMNMDDTLKREFASLKPGEALTYFEKLPRPQLIQSRDFKELYNVQESFTDTEVKERSTYWETRQDRLIPFYECPAVGCSKTCRRYVREDSEYYSADPSRLQAFEELMNTTLETKSRARFNEGWTRIMPDLMMSEEEKDIFTGCFLMHCLRSSTKQIKTHTGRSNFIQQMKVPK</sequence>
<feature type="domain" description="Helicase HerA central" evidence="1">
    <location>
        <begin position="437"/>
        <end position="573"/>
    </location>
</feature>
<dbReference type="InterPro" id="IPR051162">
    <property type="entry name" value="T4SS_component"/>
</dbReference>
<gene>
    <name evidence="2" type="ORF">F4694_002586</name>
</gene>
<dbReference type="PANTHER" id="PTHR30121:SF6">
    <property type="entry name" value="SLR6007 PROTEIN"/>
    <property type="match status" value="1"/>
</dbReference>
<dbReference type="PANTHER" id="PTHR30121">
    <property type="entry name" value="UNCHARACTERIZED PROTEIN YJGR-RELATED"/>
    <property type="match status" value="1"/>
</dbReference>
<organism evidence="2 3">
    <name type="scientific">Neobacillus niacini</name>
    <dbReference type="NCBI Taxonomy" id="86668"/>
    <lineage>
        <taxon>Bacteria</taxon>
        <taxon>Bacillati</taxon>
        <taxon>Bacillota</taxon>
        <taxon>Bacilli</taxon>
        <taxon>Bacillales</taxon>
        <taxon>Bacillaceae</taxon>
        <taxon>Neobacillus</taxon>
    </lineage>
</organism>
<dbReference type="Gene3D" id="3.40.50.300">
    <property type="entry name" value="P-loop containing nucleotide triphosphate hydrolases"/>
    <property type="match status" value="2"/>
</dbReference>
<name>A0A852TC81_9BACI</name>
<protein>
    <recommendedName>
        <fullName evidence="1">Helicase HerA central domain-containing protein</fullName>
    </recommendedName>
</protein>